<dbReference type="Gene3D" id="3.40.120.10">
    <property type="entry name" value="Alpha-D-Glucose-1,6-Bisphosphate, subunit A, domain 3"/>
    <property type="match status" value="3"/>
</dbReference>
<dbReference type="Pfam" id="PF02880">
    <property type="entry name" value="PGM_PMM_III"/>
    <property type="match status" value="1"/>
</dbReference>
<evidence type="ECO:0000256" key="5">
    <source>
        <dbReference type="ARBA" id="ARBA00022842"/>
    </source>
</evidence>
<keyword evidence="3" id="KW-0597">Phosphoprotein</keyword>
<evidence type="ECO:0000256" key="3">
    <source>
        <dbReference type="ARBA" id="ARBA00022553"/>
    </source>
</evidence>
<feature type="domain" description="Alpha-D-phosphohexomutase alpha/beta/alpha" evidence="8">
    <location>
        <begin position="59"/>
        <end position="195"/>
    </location>
</feature>
<sequence length="598" mass="67237">MLRKSMKQSNEKTVLDSTTQTNVTRWLEEAYDENTKQTIRHLLKENPKEIIDAFYTNLSFGTGGLRGIMGVGTNRMNPYTVRAASQGVANYLLQQKDSEEKSVFVGYDSRNNSQLFAEETAKVFAANGIKTYLCKHLRPTPYVSFGCRDKKCHAAVMVTASHNPPEYNGYKVYWSDGGQVLPPHDKAIIAEVNKIIDLSMIHRVDSLEHPLIVRVEEDVDAAYLKAIESLQMYPEENEKHGKELNIVYTSLHGTGITLMPQAFKEWGFETIHYVKNQIIADGNFPTVNYPNPEERDALSLGIELLKQQNADILVATDPDADRVGVAVKHQDSIHILTGNQVACICLAHVCEALIHKNQMPERAAFIKTIVTTELFKSIVDAYGKTCFNVLPGFKYIAQHIHEWEQEKNSYQYVFGGEESCGYLLGTQVRDKDAILSSLLVCEAALHAKRNNQTLVDLLNSLYQKYGFFLEKLLSMKFEDTKSDKEKMAKGMEKLRASPPKSICGIEVISIEDFLSSTKTTLKTGKQESISIPKSNVLLFWLEDGSKVIARPSGTEPKIKLYCGVKKKDFHSVEEATQAASQYADQLLSEIQNILKKDI</sequence>
<proteinExistence type="inferred from homology"/>
<feature type="domain" description="Alpha-D-phosphohexomutase alpha/beta/alpha" evidence="9">
    <location>
        <begin position="223"/>
        <end position="326"/>
    </location>
</feature>
<evidence type="ECO:0000256" key="7">
    <source>
        <dbReference type="RuleBase" id="RU004326"/>
    </source>
</evidence>
<evidence type="ECO:0000259" key="10">
    <source>
        <dbReference type="Pfam" id="PF02880"/>
    </source>
</evidence>
<dbReference type="PANTHER" id="PTHR45745">
    <property type="entry name" value="PHOSPHOMANNOMUTASE 45A"/>
    <property type="match status" value="1"/>
</dbReference>
<dbReference type="Pfam" id="PF02879">
    <property type="entry name" value="PGM_PMM_II"/>
    <property type="match status" value="1"/>
</dbReference>
<dbReference type="GO" id="GO:0005975">
    <property type="term" value="P:carbohydrate metabolic process"/>
    <property type="evidence" value="ECO:0007669"/>
    <property type="project" value="InterPro"/>
</dbReference>
<dbReference type="EC" id="5.4.2.2" evidence="11"/>
<dbReference type="GO" id="GO:0000287">
    <property type="term" value="F:magnesium ion binding"/>
    <property type="evidence" value="ECO:0007669"/>
    <property type="project" value="InterPro"/>
</dbReference>
<evidence type="ECO:0000256" key="4">
    <source>
        <dbReference type="ARBA" id="ARBA00022723"/>
    </source>
</evidence>
<dbReference type="InterPro" id="IPR005844">
    <property type="entry name" value="A-D-PHexomutase_a/b/a-I"/>
</dbReference>
<protein>
    <submittedName>
        <fullName evidence="11">Phosphoglucomutase</fullName>
        <ecNumber evidence="11">5.4.2.2</ecNumber>
    </submittedName>
</protein>
<dbReference type="Proteomes" id="UP000031307">
    <property type="component" value="Unassembled WGS sequence"/>
</dbReference>
<dbReference type="GO" id="GO:0004614">
    <property type="term" value="F:phosphoglucomutase activity"/>
    <property type="evidence" value="ECO:0007669"/>
    <property type="project" value="UniProtKB-EC"/>
</dbReference>
<keyword evidence="6 11" id="KW-0413">Isomerase</keyword>
<accession>A0A0C1C4W7</accession>
<evidence type="ECO:0000256" key="2">
    <source>
        <dbReference type="ARBA" id="ARBA00010231"/>
    </source>
</evidence>
<dbReference type="PATRIC" id="fig|83552.4.peg.325"/>
<feature type="domain" description="Alpha-D-phosphohexomutase alpha/beta/alpha" evidence="10">
    <location>
        <begin position="338"/>
        <end position="465"/>
    </location>
</feature>
<keyword evidence="5 7" id="KW-0460">Magnesium</keyword>
<dbReference type="Pfam" id="PF02878">
    <property type="entry name" value="PGM_PMM_I"/>
    <property type="match status" value="1"/>
</dbReference>
<dbReference type="SUPFAM" id="SSF55957">
    <property type="entry name" value="Phosphoglucomutase, C-terminal domain"/>
    <property type="match status" value="1"/>
</dbReference>
<evidence type="ECO:0000313" key="12">
    <source>
        <dbReference type="Proteomes" id="UP000031307"/>
    </source>
</evidence>
<comment type="cofactor">
    <cofactor evidence="1">
        <name>Mg(2+)</name>
        <dbReference type="ChEBI" id="CHEBI:18420"/>
    </cofactor>
</comment>
<dbReference type="AlphaFoldDB" id="A0A0C1C4W7"/>
<evidence type="ECO:0000256" key="6">
    <source>
        <dbReference type="ARBA" id="ARBA00023235"/>
    </source>
</evidence>
<dbReference type="InterPro" id="IPR036900">
    <property type="entry name" value="A-D-PHexomutase_C_sf"/>
</dbReference>
<evidence type="ECO:0000256" key="1">
    <source>
        <dbReference type="ARBA" id="ARBA00001946"/>
    </source>
</evidence>
<comment type="similarity">
    <text evidence="2 7">Belongs to the phosphohexose mutase family.</text>
</comment>
<dbReference type="PANTHER" id="PTHR45745:SF1">
    <property type="entry name" value="PHOSPHOGLUCOMUTASE 2B-RELATED"/>
    <property type="match status" value="1"/>
</dbReference>
<dbReference type="Gene3D" id="3.30.310.50">
    <property type="entry name" value="Alpha-D-phosphohexomutase, C-terminal domain"/>
    <property type="match status" value="1"/>
</dbReference>
<reference evidence="11 12" key="1">
    <citation type="journal article" date="2014" name="Mol. Biol. Evol.">
        <title>Massive expansion of Ubiquitination-related gene families within the Chlamydiae.</title>
        <authorList>
            <person name="Domman D."/>
            <person name="Collingro A."/>
            <person name="Lagkouvardos I."/>
            <person name="Gehre L."/>
            <person name="Weinmaier T."/>
            <person name="Rattei T."/>
            <person name="Subtil A."/>
            <person name="Horn M."/>
        </authorList>
    </citation>
    <scope>NUCLEOTIDE SEQUENCE [LARGE SCALE GENOMIC DNA]</scope>
    <source>
        <strain evidence="11 12">OEW1</strain>
    </source>
</reference>
<keyword evidence="4 7" id="KW-0479">Metal-binding</keyword>
<evidence type="ECO:0000313" key="11">
    <source>
        <dbReference type="EMBL" id="KIA78486.1"/>
    </source>
</evidence>
<name>A0A0C1C4W7_9BACT</name>
<dbReference type="InterPro" id="IPR005845">
    <property type="entry name" value="A-D-PHexomutase_a/b/a-II"/>
</dbReference>
<dbReference type="InterPro" id="IPR016055">
    <property type="entry name" value="A-D-PHexomutase_a/b/a-I/II/III"/>
</dbReference>
<dbReference type="GO" id="GO:0008973">
    <property type="term" value="F:phosphopentomutase activity"/>
    <property type="evidence" value="ECO:0007669"/>
    <property type="project" value="TreeGrafter"/>
</dbReference>
<gene>
    <name evidence="11" type="primary">pgcA</name>
    <name evidence="11" type="ORF">DB43_DY00370</name>
</gene>
<evidence type="ECO:0000259" key="9">
    <source>
        <dbReference type="Pfam" id="PF02879"/>
    </source>
</evidence>
<dbReference type="EMBL" id="JSAM01000019">
    <property type="protein sequence ID" value="KIA78486.1"/>
    <property type="molecule type" value="Genomic_DNA"/>
</dbReference>
<evidence type="ECO:0000259" key="8">
    <source>
        <dbReference type="Pfam" id="PF02878"/>
    </source>
</evidence>
<organism evidence="11 12">
    <name type="scientific">Parachlamydia acanthamoebae</name>
    <dbReference type="NCBI Taxonomy" id="83552"/>
    <lineage>
        <taxon>Bacteria</taxon>
        <taxon>Pseudomonadati</taxon>
        <taxon>Chlamydiota</taxon>
        <taxon>Chlamydiia</taxon>
        <taxon>Parachlamydiales</taxon>
        <taxon>Parachlamydiaceae</taxon>
        <taxon>Parachlamydia</taxon>
    </lineage>
</organism>
<dbReference type="CDD" id="cd05799">
    <property type="entry name" value="PGM2"/>
    <property type="match status" value="1"/>
</dbReference>
<dbReference type="InterPro" id="IPR005846">
    <property type="entry name" value="A-D-PHexomutase_a/b/a-III"/>
</dbReference>
<comment type="caution">
    <text evidence="11">The sequence shown here is derived from an EMBL/GenBank/DDBJ whole genome shotgun (WGS) entry which is preliminary data.</text>
</comment>
<dbReference type="PROSITE" id="PS00710">
    <property type="entry name" value="PGM_PMM"/>
    <property type="match status" value="1"/>
</dbReference>
<dbReference type="InterPro" id="IPR016066">
    <property type="entry name" value="A-D-PHexomutase_CS"/>
</dbReference>
<dbReference type="GO" id="GO:0006166">
    <property type="term" value="P:purine ribonucleoside salvage"/>
    <property type="evidence" value="ECO:0007669"/>
    <property type="project" value="TreeGrafter"/>
</dbReference>
<dbReference type="SUPFAM" id="SSF53738">
    <property type="entry name" value="Phosphoglucomutase, first 3 domains"/>
    <property type="match status" value="3"/>
</dbReference>